<evidence type="ECO:0000313" key="2">
    <source>
        <dbReference type="EMBL" id="OTF76138.1"/>
    </source>
</evidence>
<evidence type="ECO:0000313" key="3">
    <source>
        <dbReference type="Proteomes" id="UP000194236"/>
    </source>
</evidence>
<dbReference type="OrthoDB" id="10263597at2759"/>
<evidence type="ECO:0000259" key="1">
    <source>
        <dbReference type="Pfam" id="PF07540"/>
    </source>
</evidence>
<dbReference type="PANTHER" id="PTHR14428">
    <property type="entry name" value="NUCLEOLAR COMPLEX PROTEIN 3"/>
    <property type="match status" value="1"/>
</dbReference>
<dbReference type="Pfam" id="PF07540">
    <property type="entry name" value="NOC3p"/>
    <property type="match status" value="1"/>
</dbReference>
<dbReference type="GO" id="GO:0005730">
    <property type="term" value="C:nucleolus"/>
    <property type="evidence" value="ECO:0007669"/>
    <property type="project" value="TreeGrafter"/>
</dbReference>
<dbReference type="InterPro" id="IPR016903">
    <property type="entry name" value="Nucleolar_cplx-assoc_3"/>
</dbReference>
<sequence>MSNEDDCDFEMVDSEIIEHNDDELRKIPMKEKNSTLVQKFAKRQKTIREYRRFLANISERVLSDPQHNIHRLKPLLTILITTRDDPQIGSAFFAIQKLTFLSLNVIFSDIIPNYRIYKRGEQTSSKLKNETRQVLDFENHLLQYYQEYLKCLKRAIGSVINTRKPGESDFYRTMLTTLAARQHLATIGCRCVSELISRHYDFNCRETLVDLAAKVLCSNHATNEMQQIIYDGLKILFRKDLLGETTL</sequence>
<protein>
    <recommendedName>
        <fullName evidence="1">Nucleolar complex-associated protein 3 N-terminal domain-containing protein</fullName>
    </recommendedName>
</protein>
<dbReference type="AlphaFoldDB" id="A0A1Y3B883"/>
<gene>
    <name evidence="2" type="ORF">BLA29_008434</name>
</gene>
<reference evidence="2 3" key="1">
    <citation type="submission" date="2017-03" db="EMBL/GenBank/DDBJ databases">
        <title>Genome Survey of Euroglyphus maynei.</title>
        <authorList>
            <person name="Arlian L.G."/>
            <person name="Morgan M.S."/>
            <person name="Rider S.D."/>
        </authorList>
    </citation>
    <scope>NUCLEOTIDE SEQUENCE [LARGE SCALE GENOMIC DNA]</scope>
    <source>
        <strain evidence="2">Arlian Lab</strain>
        <tissue evidence="2">Whole body</tissue>
    </source>
</reference>
<dbReference type="Proteomes" id="UP000194236">
    <property type="component" value="Unassembled WGS sequence"/>
</dbReference>
<dbReference type="GO" id="GO:0006270">
    <property type="term" value="P:DNA replication initiation"/>
    <property type="evidence" value="ECO:0007669"/>
    <property type="project" value="TreeGrafter"/>
</dbReference>
<accession>A0A1Y3B883</accession>
<feature type="domain" description="Nucleolar complex-associated protein 3 N-terminal" evidence="1">
    <location>
        <begin position="52"/>
        <end position="148"/>
    </location>
</feature>
<feature type="non-terminal residue" evidence="2">
    <location>
        <position position="247"/>
    </location>
</feature>
<name>A0A1Y3B883_EURMA</name>
<comment type="caution">
    <text evidence="2">The sequence shown here is derived from an EMBL/GenBank/DDBJ whole genome shotgun (WGS) entry which is preliminary data.</text>
</comment>
<dbReference type="PANTHER" id="PTHR14428:SF5">
    <property type="entry name" value="NUCLEOLAR COMPLEX PROTEIN 3 HOMOLOG"/>
    <property type="match status" value="1"/>
</dbReference>
<proteinExistence type="predicted"/>
<dbReference type="EMBL" id="MUJZ01038928">
    <property type="protein sequence ID" value="OTF76138.1"/>
    <property type="molecule type" value="Genomic_DNA"/>
</dbReference>
<organism evidence="2 3">
    <name type="scientific">Euroglyphus maynei</name>
    <name type="common">Mayne's house dust mite</name>
    <dbReference type="NCBI Taxonomy" id="6958"/>
    <lineage>
        <taxon>Eukaryota</taxon>
        <taxon>Metazoa</taxon>
        <taxon>Ecdysozoa</taxon>
        <taxon>Arthropoda</taxon>
        <taxon>Chelicerata</taxon>
        <taxon>Arachnida</taxon>
        <taxon>Acari</taxon>
        <taxon>Acariformes</taxon>
        <taxon>Sarcoptiformes</taxon>
        <taxon>Astigmata</taxon>
        <taxon>Psoroptidia</taxon>
        <taxon>Analgoidea</taxon>
        <taxon>Pyroglyphidae</taxon>
        <taxon>Pyroglyphinae</taxon>
        <taxon>Euroglyphus</taxon>
    </lineage>
</organism>
<dbReference type="GO" id="GO:0003682">
    <property type="term" value="F:chromatin binding"/>
    <property type="evidence" value="ECO:0007669"/>
    <property type="project" value="TreeGrafter"/>
</dbReference>
<dbReference type="InterPro" id="IPR011501">
    <property type="entry name" value="Noc3_N"/>
</dbReference>
<keyword evidence="3" id="KW-1185">Reference proteome</keyword>